<accession>A0A382FMH8</accession>
<sequence length="56" mass="6244">MHRMVLEPVAPSIIFGPGKAWRRVLLSQRQHLRSPDVPVYAGVVPSGDPPQEARED</sequence>
<dbReference type="AlphaFoldDB" id="A0A382FMH8"/>
<protein>
    <submittedName>
        <fullName evidence="1">Uncharacterized protein</fullName>
    </submittedName>
</protein>
<proteinExistence type="predicted"/>
<name>A0A382FMH8_9ZZZZ</name>
<gene>
    <name evidence="1" type="ORF">METZ01_LOCUS216679</name>
</gene>
<organism evidence="1">
    <name type="scientific">marine metagenome</name>
    <dbReference type="NCBI Taxonomy" id="408172"/>
    <lineage>
        <taxon>unclassified sequences</taxon>
        <taxon>metagenomes</taxon>
        <taxon>ecological metagenomes</taxon>
    </lineage>
</organism>
<dbReference type="EMBL" id="UINC01050631">
    <property type="protein sequence ID" value="SVB63825.1"/>
    <property type="molecule type" value="Genomic_DNA"/>
</dbReference>
<feature type="non-terminal residue" evidence="1">
    <location>
        <position position="56"/>
    </location>
</feature>
<evidence type="ECO:0000313" key="1">
    <source>
        <dbReference type="EMBL" id="SVB63825.1"/>
    </source>
</evidence>
<reference evidence="1" key="1">
    <citation type="submission" date="2018-05" db="EMBL/GenBank/DDBJ databases">
        <authorList>
            <person name="Lanie J.A."/>
            <person name="Ng W.-L."/>
            <person name="Kazmierczak K.M."/>
            <person name="Andrzejewski T.M."/>
            <person name="Davidsen T.M."/>
            <person name="Wayne K.J."/>
            <person name="Tettelin H."/>
            <person name="Glass J.I."/>
            <person name="Rusch D."/>
            <person name="Podicherti R."/>
            <person name="Tsui H.-C.T."/>
            <person name="Winkler M.E."/>
        </authorList>
    </citation>
    <scope>NUCLEOTIDE SEQUENCE</scope>
</reference>